<evidence type="ECO:0000313" key="5">
    <source>
        <dbReference type="EMBL" id="RLN17182.1"/>
    </source>
</evidence>
<keyword evidence="6" id="KW-1185">Reference proteome</keyword>
<sequence>MALSLAIVPTRVLMLLMFLEVNNAGIVGLEYLHDHIDGASTNDEEKYSNRWRGCAALRRRGAEAGAGRPGCTQLSEARVDAVGAAFARDLEAGAAAAAAGLNAYSRVLARRYPALRVNCVHPGFVRTDMTVNFGLLPPEEGAGRVVAVALLPAGGPTGAYFQDRQLAPFV</sequence>
<dbReference type="AlphaFoldDB" id="A0A3L6SAP6"/>
<dbReference type="PANTHER" id="PTHR43490">
    <property type="entry name" value="(+)-NEOMENTHOL DEHYDROGENASE"/>
    <property type="match status" value="1"/>
</dbReference>
<feature type="chain" id="PRO_5017930973" evidence="4">
    <location>
        <begin position="25"/>
        <end position="170"/>
    </location>
</feature>
<protein>
    <submittedName>
        <fullName evidence="5">Carbonyl reductase 3</fullName>
    </submittedName>
</protein>
<keyword evidence="4" id="KW-0732">Signal</keyword>
<evidence type="ECO:0000256" key="1">
    <source>
        <dbReference type="ARBA" id="ARBA00006484"/>
    </source>
</evidence>
<gene>
    <name evidence="5" type="ORF">C2845_PM02G43930</name>
</gene>
<dbReference type="EMBL" id="PQIB02000005">
    <property type="protein sequence ID" value="RLN17182.1"/>
    <property type="molecule type" value="Genomic_DNA"/>
</dbReference>
<dbReference type="GO" id="GO:0016020">
    <property type="term" value="C:membrane"/>
    <property type="evidence" value="ECO:0007669"/>
    <property type="project" value="TreeGrafter"/>
</dbReference>
<dbReference type="OrthoDB" id="1933717at2759"/>
<keyword evidence="3" id="KW-0560">Oxidoreductase</keyword>
<dbReference type="PRINTS" id="PR00081">
    <property type="entry name" value="GDHRDH"/>
</dbReference>
<dbReference type="Gene3D" id="3.40.50.720">
    <property type="entry name" value="NAD(P)-binding Rossmann-like Domain"/>
    <property type="match status" value="1"/>
</dbReference>
<dbReference type="Proteomes" id="UP000275267">
    <property type="component" value="Unassembled WGS sequence"/>
</dbReference>
<organism evidence="5 6">
    <name type="scientific">Panicum miliaceum</name>
    <name type="common">Proso millet</name>
    <name type="synonym">Broomcorn millet</name>
    <dbReference type="NCBI Taxonomy" id="4540"/>
    <lineage>
        <taxon>Eukaryota</taxon>
        <taxon>Viridiplantae</taxon>
        <taxon>Streptophyta</taxon>
        <taxon>Embryophyta</taxon>
        <taxon>Tracheophyta</taxon>
        <taxon>Spermatophyta</taxon>
        <taxon>Magnoliopsida</taxon>
        <taxon>Liliopsida</taxon>
        <taxon>Poales</taxon>
        <taxon>Poaceae</taxon>
        <taxon>PACMAD clade</taxon>
        <taxon>Panicoideae</taxon>
        <taxon>Panicodae</taxon>
        <taxon>Paniceae</taxon>
        <taxon>Panicinae</taxon>
        <taxon>Panicum</taxon>
        <taxon>Panicum sect. Panicum</taxon>
    </lineage>
</organism>
<feature type="signal peptide" evidence="4">
    <location>
        <begin position="1"/>
        <end position="24"/>
    </location>
</feature>
<dbReference type="InterPro" id="IPR002347">
    <property type="entry name" value="SDR_fam"/>
</dbReference>
<dbReference type="PANTHER" id="PTHR43490:SF88">
    <property type="entry name" value="SHORT-CHAIN DEHYDROGENASE_REDUCTASE"/>
    <property type="match status" value="1"/>
</dbReference>
<dbReference type="GO" id="GO:0016491">
    <property type="term" value="F:oxidoreductase activity"/>
    <property type="evidence" value="ECO:0007669"/>
    <property type="project" value="UniProtKB-KW"/>
</dbReference>
<keyword evidence="2" id="KW-0521">NADP</keyword>
<comment type="caution">
    <text evidence="5">The sequence shown here is derived from an EMBL/GenBank/DDBJ whole genome shotgun (WGS) entry which is preliminary data.</text>
</comment>
<evidence type="ECO:0000256" key="3">
    <source>
        <dbReference type="ARBA" id="ARBA00023002"/>
    </source>
</evidence>
<dbReference type="SUPFAM" id="SSF51735">
    <property type="entry name" value="NAD(P)-binding Rossmann-fold domains"/>
    <property type="match status" value="1"/>
</dbReference>
<name>A0A3L6SAP6_PANMI</name>
<proteinExistence type="inferred from homology"/>
<dbReference type="STRING" id="4540.A0A3L6SAP6"/>
<accession>A0A3L6SAP6</accession>
<evidence type="ECO:0000313" key="6">
    <source>
        <dbReference type="Proteomes" id="UP000275267"/>
    </source>
</evidence>
<comment type="similarity">
    <text evidence="1">Belongs to the short-chain dehydrogenases/reductases (SDR) family.</text>
</comment>
<dbReference type="InterPro" id="IPR036291">
    <property type="entry name" value="NAD(P)-bd_dom_sf"/>
</dbReference>
<evidence type="ECO:0000256" key="2">
    <source>
        <dbReference type="ARBA" id="ARBA00022857"/>
    </source>
</evidence>
<reference evidence="6" key="1">
    <citation type="journal article" date="2019" name="Nat. Commun.">
        <title>The genome of broomcorn millet.</title>
        <authorList>
            <person name="Zou C."/>
            <person name="Miki D."/>
            <person name="Li D."/>
            <person name="Tang Q."/>
            <person name="Xiao L."/>
            <person name="Rajput S."/>
            <person name="Deng P."/>
            <person name="Jia W."/>
            <person name="Huang R."/>
            <person name="Zhang M."/>
            <person name="Sun Y."/>
            <person name="Hu J."/>
            <person name="Fu X."/>
            <person name="Schnable P.S."/>
            <person name="Li F."/>
            <person name="Zhang H."/>
            <person name="Feng B."/>
            <person name="Zhu X."/>
            <person name="Liu R."/>
            <person name="Schnable J.C."/>
            <person name="Zhu J.-K."/>
            <person name="Zhang H."/>
        </authorList>
    </citation>
    <scope>NUCLEOTIDE SEQUENCE [LARGE SCALE GENOMIC DNA]</scope>
</reference>
<evidence type="ECO:0000256" key="4">
    <source>
        <dbReference type="SAM" id="SignalP"/>
    </source>
</evidence>